<comment type="subcellular location">
    <subcellularLocation>
        <location evidence="2">Cytoplasm</location>
    </subcellularLocation>
    <subcellularLocation>
        <location evidence="1">Nucleus</location>
    </subcellularLocation>
</comment>
<evidence type="ECO:0000256" key="8">
    <source>
        <dbReference type="ARBA" id="ARBA00067851"/>
    </source>
</evidence>
<feature type="domain" description="RRM" evidence="12">
    <location>
        <begin position="78"/>
        <end position="148"/>
    </location>
</feature>
<dbReference type="GO" id="GO:0003729">
    <property type="term" value="F:mRNA binding"/>
    <property type="evidence" value="ECO:0007669"/>
    <property type="project" value="TreeGrafter"/>
</dbReference>
<name>A0A6F9DQT6_9ASCI</name>
<gene>
    <name evidence="13" type="primary">Rbm4-002</name>
</gene>
<dbReference type="PROSITE" id="PS50102">
    <property type="entry name" value="RRM"/>
    <property type="match status" value="2"/>
</dbReference>
<evidence type="ECO:0000256" key="10">
    <source>
        <dbReference type="PROSITE-ProRule" id="PRU00176"/>
    </source>
</evidence>
<evidence type="ECO:0000256" key="4">
    <source>
        <dbReference type="ARBA" id="ARBA00022553"/>
    </source>
</evidence>
<dbReference type="InterPro" id="IPR012677">
    <property type="entry name" value="Nucleotide-bd_a/b_plait_sf"/>
</dbReference>
<evidence type="ECO:0000256" key="3">
    <source>
        <dbReference type="ARBA" id="ARBA00022490"/>
    </source>
</evidence>
<dbReference type="GO" id="GO:0005634">
    <property type="term" value="C:nucleus"/>
    <property type="evidence" value="ECO:0007669"/>
    <property type="project" value="UniProtKB-SubCell"/>
</dbReference>
<accession>A0A6F9DQT6</accession>
<dbReference type="Pfam" id="PF00076">
    <property type="entry name" value="RRM_1"/>
    <property type="match status" value="2"/>
</dbReference>
<dbReference type="GO" id="GO:0010467">
    <property type="term" value="P:gene expression"/>
    <property type="evidence" value="ECO:0007669"/>
    <property type="project" value="UniProtKB-ARBA"/>
</dbReference>
<dbReference type="SUPFAM" id="SSF54928">
    <property type="entry name" value="RNA-binding domain, RBD"/>
    <property type="match status" value="2"/>
</dbReference>
<dbReference type="EMBL" id="LR789617">
    <property type="protein sequence ID" value="CAB3265479.1"/>
    <property type="molecule type" value="mRNA"/>
</dbReference>
<dbReference type="PANTHER" id="PTHR48025:SF1">
    <property type="entry name" value="RRM DOMAIN-CONTAINING PROTEIN"/>
    <property type="match status" value="1"/>
</dbReference>
<evidence type="ECO:0000256" key="9">
    <source>
        <dbReference type="ARBA" id="ARBA00075694"/>
    </source>
</evidence>
<dbReference type="SMART" id="SM00360">
    <property type="entry name" value="RRM"/>
    <property type="match status" value="2"/>
</dbReference>
<keyword evidence="6 10" id="KW-0694">RNA-binding</keyword>
<dbReference type="InterPro" id="IPR035979">
    <property type="entry name" value="RBD_domain_sf"/>
</dbReference>
<dbReference type="Gene3D" id="3.30.70.330">
    <property type="match status" value="2"/>
</dbReference>
<sequence length="339" mass="37054">MVKIFVGRLPEDVKKSDLEQLFKEYGEVTDCCVLKNYGFVHMANLEEAKAAINGLDKHTLKGGVINVELSTTKVSKTSKIFVGNLPAETKSGDIHKLFKEFGTVIECDVVKNFAFVHMSRESMARDAIEALNGKDFNGNKIAVQMARSRPNDGGDHMGGHQGFQQNGFRGRGRGRGGGFMGPMRGMPRFPRKPFMDDQFMEPPHFPRGRGGMRGRMPMPAERRGGGYGGLYDDVMARSQARREQLLAGEYLRDREALSGRYDQEVFGAPYRGVGAAADRYDFAGDYLDEIALATPAAGRYGLTGSRYGASSAASRLAAGASSQLPSAVSRYALDDYGAF</sequence>
<protein>
    <recommendedName>
        <fullName evidence="8">RNA-binding protein 14</fullName>
    </recommendedName>
    <alternativeName>
        <fullName evidence="9">RNA-binding motif protein 14</fullName>
    </alternativeName>
</protein>
<evidence type="ECO:0000256" key="2">
    <source>
        <dbReference type="ARBA" id="ARBA00004496"/>
    </source>
</evidence>
<dbReference type="CDD" id="cd12343">
    <property type="entry name" value="RRM1_2_CoAA_like"/>
    <property type="match status" value="1"/>
</dbReference>
<evidence type="ECO:0000256" key="6">
    <source>
        <dbReference type="ARBA" id="ARBA00022884"/>
    </source>
</evidence>
<organism evidence="13">
    <name type="scientific">Phallusia mammillata</name>
    <dbReference type="NCBI Taxonomy" id="59560"/>
    <lineage>
        <taxon>Eukaryota</taxon>
        <taxon>Metazoa</taxon>
        <taxon>Chordata</taxon>
        <taxon>Tunicata</taxon>
        <taxon>Ascidiacea</taxon>
        <taxon>Phlebobranchia</taxon>
        <taxon>Ascidiidae</taxon>
        <taxon>Phallusia</taxon>
    </lineage>
</organism>
<evidence type="ECO:0000313" key="13">
    <source>
        <dbReference type="EMBL" id="CAB3265479.1"/>
    </source>
</evidence>
<evidence type="ECO:0000256" key="11">
    <source>
        <dbReference type="SAM" id="MobiDB-lite"/>
    </source>
</evidence>
<dbReference type="GO" id="GO:0005737">
    <property type="term" value="C:cytoplasm"/>
    <property type="evidence" value="ECO:0007669"/>
    <property type="project" value="UniProtKB-SubCell"/>
</dbReference>
<dbReference type="InterPro" id="IPR050502">
    <property type="entry name" value="Euk_RNA-bind_prot"/>
</dbReference>
<evidence type="ECO:0000256" key="1">
    <source>
        <dbReference type="ARBA" id="ARBA00004123"/>
    </source>
</evidence>
<keyword evidence="3" id="KW-0963">Cytoplasm</keyword>
<evidence type="ECO:0000256" key="5">
    <source>
        <dbReference type="ARBA" id="ARBA00022737"/>
    </source>
</evidence>
<dbReference type="FunFam" id="3.30.70.330:FF:000046">
    <property type="entry name" value="RNA-binding protein 14 isoform X1"/>
    <property type="match status" value="1"/>
</dbReference>
<keyword evidence="5" id="KW-0677">Repeat</keyword>
<dbReference type="InterPro" id="IPR000504">
    <property type="entry name" value="RRM_dom"/>
</dbReference>
<dbReference type="GO" id="GO:0098534">
    <property type="term" value="P:centriole assembly"/>
    <property type="evidence" value="ECO:0007669"/>
    <property type="project" value="UniProtKB-ARBA"/>
</dbReference>
<keyword evidence="7" id="KW-0539">Nucleus</keyword>
<evidence type="ECO:0000259" key="12">
    <source>
        <dbReference type="PROSITE" id="PS50102"/>
    </source>
</evidence>
<feature type="region of interest" description="Disordered" evidence="11">
    <location>
        <begin position="150"/>
        <end position="176"/>
    </location>
</feature>
<evidence type="ECO:0000256" key="7">
    <source>
        <dbReference type="ARBA" id="ARBA00023242"/>
    </source>
</evidence>
<feature type="domain" description="RRM" evidence="12">
    <location>
        <begin position="2"/>
        <end position="72"/>
    </location>
</feature>
<dbReference type="AlphaFoldDB" id="A0A6F9DQT6"/>
<keyword evidence="4" id="KW-0597">Phosphoprotein</keyword>
<dbReference type="PANTHER" id="PTHR48025">
    <property type="entry name" value="OS02G0815200 PROTEIN"/>
    <property type="match status" value="1"/>
</dbReference>
<reference evidence="13" key="1">
    <citation type="submission" date="2020-04" db="EMBL/GenBank/DDBJ databases">
        <authorList>
            <person name="Neveu A P."/>
        </authorList>
    </citation>
    <scope>NUCLEOTIDE SEQUENCE</scope>
    <source>
        <tissue evidence="13">Whole embryo</tissue>
    </source>
</reference>
<proteinExistence type="evidence at transcript level"/>